<reference evidence="1" key="1">
    <citation type="submission" date="2021-03" db="EMBL/GenBank/DDBJ databases">
        <authorList>
            <consortium name="DOE Joint Genome Institute"/>
            <person name="Ahrendt S."/>
            <person name="Looney B.P."/>
            <person name="Miyauchi S."/>
            <person name="Morin E."/>
            <person name="Drula E."/>
            <person name="Courty P.E."/>
            <person name="Chicoki N."/>
            <person name="Fauchery L."/>
            <person name="Kohler A."/>
            <person name="Kuo A."/>
            <person name="Labutti K."/>
            <person name="Pangilinan J."/>
            <person name="Lipzen A."/>
            <person name="Riley R."/>
            <person name="Andreopoulos W."/>
            <person name="He G."/>
            <person name="Johnson J."/>
            <person name="Barry K.W."/>
            <person name="Grigoriev I.V."/>
            <person name="Nagy L."/>
            <person name="Hibbett D."/>
            <person name="Henrissat B."/>
            <person name="Matheny P.B."/>
            <person name="Labbe J."/>
            <person name="Martin F."/>
        </authorList>
    </citation>
    <scope>NUCLEOTIDE SEQUENCE</scope>
    <source>
        <strain evidence="1">HHB10654</strain>
    </source>
</reference>
<dbReference type="EMBL" id="MU277194">
    <property type="protein sequence ID" value="KAI0065805.1"/>
    <property type="molecule type" value="Genomic_DNA"/>
</dbReference>
<dbReference type="Proteomes" id="UP000814140">
    <property type="component" value="Unassembled WGS sequence"/>
</dbReference>
<keyword evidence="2" id="KW-1185">Reference proteome</keyword>
<comment type="caution">
    <text evidence="1">The sequence shown here is derived from an EMBL/GenBank/DDBJ whole genome shotgun (WGS) entry which is preliminary data.</text>
</comment>
<reference evidence="1" key="2">
    <citation type="journal article" date="2022" name="New Phytol.">
        <title>Evolutionary transition to the ectomycorrhizal habit in the genomes of a hyperdiverse lineage of mushroom-forming fungi.</title>
        <authorList>
            <person name="Looney B."/>
            <person name="Miyauchi S."/>
            <person name="Morin E."/>
            <person name="Drula E."/>
            <person name="Courty P.E."/>
            <person name="Kohler A."/>
            <person name="Kuo A."/>
            <person name="LaButti K."/>
            <person name="Pangilinan J."/>
            <person name="Lipzen A."/>
            <person name="Riley R."/>
            <person name="Andreopoulos W."/>
            <person name="He G."/>
            <person name="Johnson J."/>
            <person name="Nolan M."/>
            <person name="Tritt A."/>
            <person name="Barry K.W."/>
            <person name="Grigoriev I.V."/>
            <person name="Nagy L.G."/>
            <person name="Hibbett D."/>
            <person name="Henrissat B."/>
            <person name="Matheny P.B."/>
            <person name="Labbe J."/>
            <person name="Martin F.M."/>
        </authorList>
    </citation>
    <scope>NUCLEOTIDE SEQUENCE</scope>
    <source>
        <strain evidence="1">HHB10654</strain>
    </source>
</reference>
<sequence length="158" mass="17623">MFEIDWSSDDGRRERYKASTIHGWLVKMRGTLIGSEHIRQAGRREMKEAAAQRAYHRQRDRAAPAAPQDGGYSLVHISKRPSHAPARHAVPLPRRESSHSHHRHRSEPVQYELPAEEGGGGQAGACPSGHCEAVKRACDGIHALRFRDVPGRSVRMLG</sequence>
<name>A0ACB8TCJ1_9AGAM</name>
<protein>
    <submittedName>
        <fullName evidence="1">Uncharacterized protein</fullName>
    </submittedName>
</protein>
<proteinExistence type="predicted"/>
<evidence type="ECO:0000313" key="1">
    <source>
        <dbReference type="EMBL" id="KAI0065805.1"/>
    </source>
</evidence>
<accession>A0ACB8TCJ1</accession>
<organism evidence="1 2">
    <name type="scientific">Artomyces pyxidatus</name>
    <dbReference type="NCBI Taxonomy" id="48021"/>
    <lineage>
        <taxon>Eukaryota</taxon>
        <taxon>Fungi</taxon>
        <taxon>Dikarya</taxon>
        <taxon>Basidiomycota</taxon>
        <taxon>Agaricomycotina</taxon>
        <taxon>Agaricomycetes</taxon>
        <taxon>Russulales</taxon>
        <taxon>Auriscalpiaceae</taxon>
        <taxon>Artomyces</taxon>
    </lineage>
</organism>
<gene>
    <name evidence="1" type="ORF">BV25DRAFT_1596567</name>
</gene>
<evidence type="ECO:0000313" key="2">
    <source>
        <dbReference type="Proteomes" id="UP000814140"/>
    </source>
</evidence>